<feature type="compositionally biased region" description="Basic residues" evidence="5">
    <location>
        <begin position="236"/>
        <end position="247"/>
    </location>
</feature>
<dbReference type="GO" id="GO:0001732">
    <property type="term" value="P:formation of cytoplasmic translation initiation complex"/>
    <property type="evidence" value="ECO:0007669"/>
    <property type="project" value="UniProtKB-UniRule"/>
</dbReference>
<dbReference type="GO" id="GO:0003723">
    <property type="term" value="F:RNA binding"/>
    <property type="evidence" value="ECO:0007669"/>
    <property type="project" value="InterPro"/>
</dbReference>
<dbReference type="Pfam" id="PF01399">
    <property type="entry name" value="PCI"/>
    <property type="match status" value="1"/>
</dbReference>
<dbReference type="Pfam" id="PF05470">
    <property type="entry name" value="eIF-3c_N"/>
    <property type="match status" value="1"/>
</dbReference>
<dbReference type="GO" id="GO:0005852">
    <property type="term" value="C:eukaryotic translation initiation factor 3 complex"/>
    <property type="evidence" value="ECO:0007669"/>
    <property type="project" value="UniProtKB-UniRule"/>
</dbReference>
<feature type="region of interest" description="Disordered" evidence="5">
    <location>
        <begin position="158"/>
        <end position="258"/>
    </location>
</feature>
<organism evidence="7 8">
    <name type="scientific">Dimorphilus gyrociliatus</name>
    <dbReference type="NCBI Taxonomy" id="2664684"/>
    <lineage>
        <taxon>Eukaryota</taxon>
        <taxon>Metazoa</taxon>
        <taxon>Spiralia</taxon>
        <taxon>Lophotrochozoa</taxon>
        <taxon>Annelida</taxon>
        <taxon>Polychaeta</taxon>
        <taxon>Polychaeta incertae sedis</taxon>
        <taxon>Dinophilidae</taxon>
        <taxon>Dimorphilus</taxon>
    </lineage>
</organism>
<dbReference type="AlphaFoldDB" id="A0A7I8W056"/>
<dbReference type="Proteomes" id="UP000549394">
    <property type="component" value="Unassembled WGS sequence"/>
</dbReference>
<dbReference type="InterPro" id="IPR027516">
    <property type="entry name" value="EIF3C"/>
</dbReference>
<feature type="compositionally biased region" description="Acidic residues" evidence="5">
    <location>
        <begin position="164"/>
        <end position="176"/>
    </location>
</feature>
<evidence type="ECO:0000256" key="1">
    <source>
        <dbReference type="ARBA" id="ARBA00022490"/>
    </source>
</evidence>
<name>A0A7I8W056_9ANNE</name>
<dbReference type="HAMAP" id="MF_03002">
    <property type="entry name" value="eIF3c"/>
    <property type="match status" value="1"/>
</dbReference>
<reference evidence="7 8" key="1">
    <citation type="submission" date="2020-08" db="EMBL/GenBank/DDBJ databases">
        <authorList>
            <person name="Hejnol A."/>
        </authorList>
    </citation>
    <scope>NUCLEOTIDE SEQUENCE [LARGE SCALE GENOMIC DNA]</scope>
</reference>
<evidence type="ECO:0000259" key="6">
    <source>
        <dbReference type="PROSITE" id="PS50250"/>
    </source>
</evidence>
<protein>
    <recommendedName>
        <fullName evidence="4">Eukaryotic translation initiation factor 3 subunit C</fullName>
        <shortName evidence="4">eIF3c</shortName>
    </recommendedName>
    <alternativeName>
        <fullName evidence="4">Eukaryotic translation initiation factor 3 subunit 8</fullName>
    </alternativeName>
</protein>
<comment type="function">
    <text evidence="4">Component of the eukaryotic translation initiation factor 3 (eIF-3) complex, which is involved in protein synthesis of a specialized repertoire of mRNAs and, together with other initiation factors, stimulates binding of mRNA and methionyl-tRNAi to the 40S ribosome. The eIF-3 complex specifically targets and initiates translation of a subset of mRNAs involved in cell proliferation.</text>
</comment>
<comment type="similarity">
    <text evidence="4">Belongs to the eIF-3 subunit C family.</text>
</comment>
<evidence type="ECO:0000256" key="4">
    <source>
        <dbReference type="HAMAP-Rule" id="MF_03002"/>
    </source>
</evidence>
<dbReference type="PANTHER" id="PTHR13937:SF0">
    <property type="entry name" value="EUKARYOTIC TRANSLATION INITIATION FACTOR 3 SUBUNIT C-RELATED"/>
    <property type="match status" value="1"/>
</dbReference>
<dbReference type="GO" id="GO:0033290">
    <property type="term" value="C:eukaryotic 48S preinitiation complex"/>
    <property type="evidence" value="ECO:0007669"/>
    <property type="project" value="UniProtKB-UniRule"/>
</dbReference>
<evidence type="ECO:0000256" key="2">
    <source>
        <dbReference type="ARBA" id="ARBA00022540"/>
    </source>
</evidence>
<sequence length="859" mass="100670">MSKFFAASDSDSETSSDEMIQDHRQIRTQAVTYQWSDSEDEEKRVVRSMKDKRFDEIKNVIKHVTNHKKIKDMAKVLSSFEDLCKVYEKSRRVLEKESISTPRFFIKCLAELEDFINEVWEDKEGKKLMSKNNAKSLTALRQKFRKFLKQSFENEVNNYRAAPDGEEVEEESEEGDQEKVDTVVPKEEVPKEIPEEQSDSDSWFESSSSEESSDDDPENLTLEYFRKNRTADGDSKKKKTEKKKKPKEFKPIRDSDEEWTEVTSVERPKLFPKDAEITIEAVLKKMVEFVATRGKKGTDRYQMVEVLVELRKICFAHNLGDGIQIKILFSLLPAIFDYNPNMATCMKSEMWEQTLICMEELMELLECNPDIHVGEHIPEDSECLEGEVRIRGSILSLVERLDEEFTKMLQSVDAHSTDYVERLRDERKVYELIVRTEKYIESKFYTTSDEICRIYLKRIEYIHYKFDAKVVDDPSKLTEEDDPVKIMDRLSKYIYTKDMTDRIRTRAILCQIYHHAIHDKWFEARDLMLMSHLQDTIAHSDVPTQILYNRAMVQLGLCAFRQGHIKDAHNCLVDMQSGGRSKELLAQGLLMQRAHERTAEQEKLEKRRQIPYHRHINLELLECVYLISAMLLEVPYLAAHELDARRRMISKNFHHVLRLSEKQAVVGPPETMREHIVAASKAMKVGDWLACKQYLINEKMQQKVWSLIHKSTAVKSMLERKIQEESLRTYLFTYAHVYNSLSLESVCFQFELPMSVVHSIISKMIINEELMASLDEPTKTLVMHRTEPTHVQALCLQLSEKVSNLIETNEKLAEMKHGSYFFKQNNSNSGQQQNRQNEDYPRRSQTQQRGDRQRNVRFA</sequence>
<dbReference type="GO" id="GO:0016282">
    <property type="term" value="C:eukaryotic 43S preinitiation complex"/>
    <property type="evidence" value="ECO:0007669"/>
    <property type="project" value="UniProtKB-UniRule"/>
</dbReference>
<dbReference type="GO" id="GO:0003743">
    <property type="term" value="F:translation initiation factor activity"/>
    <property type="evidence" value="ECO:0007669"/>
    <property type="project" value="UniProtKB-UniRule"/>
</dbReference>
<dbReference type="InterPro" id="IPR008905">
    <property type="entry name" value="EIF3C_N_dom"/>
</dbReference>
<keyword evidence="2 4" id="KW-0396">Initiation factor</keyword>
<keyword evidence="1 4" id="KW-0963">Cytoplasm</keyword>
<dbReference type="InterPro" id="IPR000717">
    <property type="entry name" value="PCI_dom"/>
</dbReference>
<dbReference type="SMART" id="SM00088">
    <property type="entry name" value="PINT"/>
    <property type="match status" value="1"/>
</dbReference>
<dbReference type="InterPro" id="IPR058999">
    <property type="entry name" value="EIF3CL_C"/>
</dbReference>
<feature type="compositionally biased region" description="Basic and acidic residues" evidence="5">
    <location>
        <begin position="177"/>
        <end position="194"/>
    </location>
</feature>
<comment type="caution">
    <text evidence="7">The sequence shown here is derived from an EMBL/GenBank/DDBJ whole genome shotgun (WGS) entry which is preliminary data.</text>
</comment>
<dbReference type="InterPro" id="IPR036390">
    <property type="entry name" value="WH_DNA-bd_sf"/>
</dbReference>
<dbReference type="OrthoDB" id="29647at2759"/>
<evidence type="ECO:0000256" key="5">
    <source>
        <dbReference type="SAM" id="MobiDB-lite"/>
    </source>
</evidence>
<feature type="region of interest" description="Disordered" evidence="5">
    <location>
        <begin position="1"/>
        <end position="23"/>
    </location>
</feature>
<accession>A0A7I8W056</accession>
<dbReference type="SUPFAM" id="SSF46785">
    <property type="entry name" value="Winged helix' DNA-binding domain"/>
    <property type="match status" value="1"/>
</dbReference>
<feature type="compositionally biased region" description="Low complexity" evidence="5">
    <location>
        <begin position="200"/>
        <end position="210"/>
    </location>
</feature>
<dbReference type="GO" id="GO:0031369">
    <property type="term" value="F:translation initiation factor binding"/>
    <property type="evidence" value="ECO:0007669"/>
    <property type="project" value="InterPro"/>
</dbReference>
<keyword evidence="3 4" id="KW-0648">Protein biosynthesis</keyword>
<comment type="subcellular location">
    <subcellularLocation>
        <location evidence="4">Cytoplasm</location>
    </subcellularLocation>
</comment>
<feature type="compositionally biased region" description="Low complexity" evidence="5">
    <location>
        <begin position="824"/>
        <end position="835"/>
    </location>
</feature>
<dbReference type="PROSITE" id="PS50250">
    <property type="entry name" value="PCI"/>
    <property type="match status" value="1"/>
</dbReference>
<feature type="region of interest" description="Disordered" evidence="5">
    <location>
        <begin position="823"/>
        <end position="859"/>
    </location>
</feature>
<feature type="compositionally biased region" description="Basic and acidic residues" evidence="5">
    <location>
        <begin position="224"/>
        <end position="235"/>
    </location>
</feature>
<dbReference type="Pfam" id="PF26569">
    <property type="entry name" value="EIF3CL_C"/>
    <property type="match status" value="1"/>
</dbReference>
<dbReference type="PANTHER" id="PTHR13937">
    <property type="entry name" value="EUKARYOTIC TRANSLATION INITATION FACTOR 3, SUBUNIT 8 EIF3S8 -RELATED"/>
    <property type="match status" value="1"/>
</dbReference>
<evidence type="ECO:0000313" key="7">
    <source>
        <dbReference type="EMBL" id="CAD5121970.1"/>
    </source>
</evidence>
<dbReference type="EMBL" id="CAJFCJ010000015">
    <property type="protein sequence ID" value="CAD5121970.1"/>
    <property type="molecule type" value="Genomic_DNA"/>
</dbReference>
<feature type="domain" description="PCI" evidence="6">
    <location>
        <begin position="612"/>
        <end position="788"/>
    </location>
</feature>
<feature type="compositionally biased region" description="Basic and acidic residues" evidence="5">
    <location>
        <begin position="849"/>
        <end position="859"/>
    </location>
</feature>
<comment type="subunit">
    <text evidence="4">Component of the eukaryotic translation initiation factor 3 (eIF-3) complex.</text>
</comment>
<evidence type="ECO:0000256" key="3">
    <source>
        <dbReference type="ARBA" id="ARBA00022917"/>
    </source>
</evidence>
<keyword evidence="8" id="KW-1185">Reference proteome</keyword>
<proteinExistence type="inferred from homology"/>
<evidence type="ECO:0000313" key="8">
    <source>
        <dbReference type="Proteomes" id="UP000549394"/>
    </source>
</evidence>
<gene>
    <name evidence="7" type="ORF">DGYR_LOCUS9844</name>
</gene>